<dbReference type="OrthoDB" id="9803361at2"/>
<feature type="compositionally biased region" description="Low complexity" evidence="10">
    <location>
        <begin position="115"/>
        <end position="124"/>
    </location>
</feature>
<dbReference type="GO" id="GO:0031992">
    <property type="term" value="F:energy transducer activity"/>
    <property type="evidence" value="ECO:0007669"/>
    <property type="project" value="TreeGrafter"/>
</dbReference>
<dbReference type="InterPro" id="IPR006260">
    <property type="entry name" value="TonB/TolA_C"/>
</dbReference>
<evidence type="ECO:0000256" key="2">
    <source>
        <dbReference type="ARBA" id="ARBA00006555"/>
    </source>
</evidence>
<dbReference type="PANTHER" id="PTHR33446:SF11">
    <property type="entry name" value="TONB3"/>
    <property type="match status" value="1"/>
</dbReference>
<dbReference type="PROSITE" id="PS52015">
    <property type="entry name" value="TONB_CTD"/>
    <property type="match status" value="1"/>
</dbReference>
<dbReference type="AlphaFoldDB" id="A0A1H8TPG1"/>
<feature type="domain" description="TonB C-terminal" evidence="12">
    <location>
        <begin position="186"/>
        <end position="283"/>
    </location>
</feature>
<dbReference type="GO" id="GO:0015031">
    <property type="term" value="P:protein transport"/>
    <property type="evidence" value="ECO:0007669"/>
    <property type="project" value="UniProtKB-KW"/>
</dbReference>
<feature type="compositionally biased region" description="Acidic residues" evidence="10">
    <location>
        <begin position="56"/>
        <end position="70"/>
    </location>
</feature>
<dbReference type="SUPFAM" id="SSF74653">
    <property type="entry name" value="TolA/TonB C-terminal domain"/>
    <property type="match status" value="1"/>
</dbReference>
<evidence type="ECO:0000259" key="12">
    <source>
        <dbReference type="PROSITE" id="PS52015"/>
    </source>
</evidence>
<dbReference type="GO" id="GO:0055085">
    <property type="term" value="P:transmembrane transport"/>
    <property type="evidence" value="ECO:0007669"/>
    <property type="project" value="InterPro"/>
</dbReference>
<keyword evidence="9 11" id="KW-0472">Membrane</keyword>
<dbReference type="STRING" id="406100.SAMN04488052_104372"/>
<evidence type="ECO:0000256" key="6">
    <source>
        <dbReference type="ARBA" id="ARBA00022692"/>
    </source>
</evidence>
<evidence type="ECO:0000256" key="8">
    <source>
        <dbReference type="ARBA" id="ARBA00022989"/>
    </source>
</evidence>
<dbReference type="Pfam" id="PF03544">
    <property type="entry name" value="TonB_C"/>
    <property type="match status" value="1"/>
</dbReference>
<dbReference type="InterPro" id="IPR037682">
    <property type="entry name" value="TonB_C"/>
</dbReference>
<dbReference type="GO" id="GO:0098797">
    <property type="term" value="C:plasma membrane protein complex"/>
    <property type="evidence" value="ECO:0007669"/>
    <property type="project" value="TreeGrafter"/>
</dbReference>
<name>A0A1H8TPG1_9GAMM</name>
<keyword evidence="7" id="KW-0653">Protein transport</keyword>
<evidence type="ECO:0000256" key="7">
    <source>
        <dbReference type="ARBA" id="ARBA00022927"/>
    </source>
</evidence>
<evidence type="ECO:0000256" key="3">
    <source>
        <dbReference type="ARBA" id="ARBA00022448"/>
    </source>
</evidence>
<evidence type="ECO:0000256" key="4">
    <source>
        <dbReference type="ARBA" id="ARBA00022475"/>
    </source>
</evidence>
<evidence type="ECO:0000256" key="10">
    <source>
        <dbReference type="SAM" id="MobiDB-lite"/>
    </source>
</evidence>
<evidence type="ECO:0000256" key="11">
    <source>
        <dbReference type="SAM" id="Phobius"/>
    </source>
</evidence>
<reference evidence="13 14" key="1">
    <citation type="submission" date="2016-10" db="EMBL/GenBank/DDBJ databases">
        <authorList>
            <person name="de Groot N.N."/>
        </authorList>
    </citation>
    <scope>NUCLEOTIDE SEQUENCE [LARGE SCALE GENOMIC DNA]</scope>
    <source>
        <strain evidence="13 14">CGMCC 1.6291</strain>
    </source>
</reference>
<protein>
    <submittedName>
        <fullName evidence="13">Outer membrane transport energization protein TonB</fullName>
    </submittedName>
</protein>
<evidence type="ECO:0000256" key="5">
    <source>
        <dbReference type="ARBA" id="ARBA00022519"/>
    </source>
</evidence>
<dbReference type="NCBIfam" id="TIGR01352">
    <property type="entry name" value="tonB_Cterm"/>
    <property type="match status" value="1"/>
</dbReference>
<evidence type="ECO:0000313" key="13">
    <source>
        <dbReference type="EMBL" id="SEO92940.1"/>
    </source>
</evidence>
<proteinExistence type="inferred from homology"/>
<organism evidence="13 14">
    <name type="scientific">Aquisalimonas asiatica</name>
    <dbReference type="NCBI Taxonomy" id="406100"/>
    <lineage>
        <taxon>Bacteria</taxon>
        <taxon>Pseudomonadati</taxon>
        <taxon>Pseudomonadota</taxon>
        <taxon>Gammaproteobacteria</taxon>
        <taxon>Chromatiales</taxon>
        <taxon>Ectothiorhodospiraceae</taxon>
        <taxon>Aquisalimonas</taxon>
    </lineage>
</organism>
<feature type="transmembrane region" description="Helical" evidence="11">
    <location>
        <begin position="12"/>
        <end position="34"/>
    </location>
</feature>
<keyword evidence="6 11" id="KW-0812">Transmembrane</keyword>
<comment type="similarity">
    <text evidence="2">Belongs to the TonB family.</text>
</comment>
<keyword evidence="8 11" id="KW-1133">Transmembrane helix</keyword>
<sequence length="285" mass="31229">MSKPRISPGDRLGMTLFMAAALHGAVLLGVGFTMPVGERDTPPLIEITLAQSPTDETPDDYDFLAPDDQDGGGTAEEAMRPAEPSSLLPDPRDMSDLVSAAPTQRPDPAADDTRTITTDDATAAVPEPEQNEPQPDHAPNRDLVDADEQVARDIADTSRSIDWNARYPSQQRINARTRAHDAAAYMQSWIERIEQVGNLNYPDEARRQGLSGRMIVEVTLEPDGSVAEVRLLERSPHQLLDESAKRVVELAGPFDAIPEDVLDGKDQLVITRTWEFVSDGELEAR</sequence>
<keyword evidence="14" id="KW-1185">Reference proteome</keyword>
<dbReference type="Proteomes" id="UP000199657">
    <property type="component" value="Unassembled WGS sequence"/>
</dbReference>
<dbReference type="EMBL" id="FOEG01000004">
    <property type="protein sequence ID" value="SEO92940.1"/>
    <property type="molecule type" value="Genomic_DNA"/>
</dbReference>
<evidence type="ECO:0000256" key="9">
    <source>
        <dbReference type="ARBA" id="ARBA00023136"/>
    </source>
</evidence>
<keyword evidence="5" id="KW-0997">Cell inner membrane</keyword>
<accession>A0A1H8TPG1</accession>
<dbReference type="RefSeq" id="WP_091643904.1">
    <property type="nucleotide sequence ID" value="NZ_FOEG01000004.1"/>
</dbReference>
<keyword evidence="3" id="KW-0813">Transport</keyword>
<dbReference type="InterPro" id="IPR051045">
    <property type="entry name" value="TonB-dependent_transducer"/>
</dbReference>
<evidence type="ECO:0000313" key="14">
    <source>
        <dbReference type="Proteomes" id="UP000199657"/>
    </source>
</evidence>
<dbReference type="PANTHER" id="PTHR33446">
    <property type="entry name" value="PROTEIN TONB-RELATED"/>
    <property type="match status" value="1"/>
</dbReference>
<evidence type="ECO:0000256" key="1">
    <source>
        <dbReference type="ARBA" id="ARBA00004383"/>
    </source>
</evidence>
<keyword evidence="4" id="KW-1003">Cell membrane</keyword>
<comment type="subcellular location">
    <subcellularLocation>
        <location evidence="1">Cell inner membrane</location>
        <topology evidence="1">Single-pass membrane protein</topology>
        <orientation evidence="1">Periplasmic side</orientation>
    </subcellularLocation>
</comment>
<feature type="region of interest" description="Disordered" evidence="10">
    <location>
        <begin position="51"/>
        <end position="142"/>
    </location>
</feature>
<gene>
    <name evidence="13" type="ORF">SAMN04488052_104372</name>
</gene>
<dbReference type="Gene3D" id="3.30.1150.10">
    <property type="match status" value="1"/>
</dbReference>